<keyword evidence="3" id="KW-0813">Transport</keyword>
<sequence>MAKKISKHSRAARRNEVAEPEARSLATLPRAEKTDITSTLIRTAGKNEALLEAKMNKQRSKKQRVTKKSSKEAAMSIDKERLERALNFTSRLDGKRQKSITRAKYVQSARKAGWDATNTMIRKELGDLKDLSPGQEGEDKDAMEEEREPEEEPEQTLDAVTEAPNIFSSLADDVEA</sequence>
<reference evidence="9" key="2">
    <citation type="journal article" date="2013" name="G3 (Bethesda)">
        <title>Genomes of Ashbya fungi isolated from insects reveal four mating-type loci, numerous translocations, lack of transposons, and distinct gene duplications.</title>
        <authorList>
            <person name="Dietrich F.S."/>
            <person name="Voegeli S."/>
            <person name="Kuo S."/>
            <person name="Philippsen P."/>
        </authorList>
    </citation>
    <scope>GENOME REANNOTATION</scope>
    <source>
        <strain evidence="9">ATCC 10895 / CBS 109.51 / FGSC 9923 / NRRL Y-1056</strain>
    </source>
</reference>
<gene>
    <name evidence="8" type="ORF">AGOS_ADR419C</name>
</gene>
<evidence type="ECO:0000313" key="9">
    <source>
        <dbReference type="Proteomes" id="UP000000591"/>
    </source>
</evidence>
<accession>Q758V9</accession>
<dbReference type="InterPro" id="IPR053278">
    <property type="entry name" value="Pre-60S_factor_ECM1"/>
</dbReference>
<dbReference type="InParanoid" id="Q758V9"/>
<evidence type="ECO:0000256" key="7">
    <source>
        <dbReference type="SAM" id="MobiDB-lite"/>
    </source>
</evidence>
<dbReference type="eggNOG" id="ENOG502S24Y">
    <property type="taxonomic scope" value="Eukaryota"/>
</dbReference>
<keyword evidence="5" id="KW-0690">Ribosome biogenesis</keyword>
<keyword evidence="6" id="KW-0539">Nucleus</keyword>
<dbReference type="Pfam" id="PF09135">
    <property type="entry name" value="Alb1"/>
    <property type="match status" value="1"/>
</dbReference>
<dbReference type="Proteomes" id="UP000000591">
    <property type="component" value="Chromosome IV"/>
</dbReference>
<dbReference type="GeneID" id="4620679"/>
<dbReference type="GO" id="GO:0005737">
    <property type="term" value="C:cytoplasm"/>
    <property type="evidence" value="ECO:0007669"/>
    <property type="project" value="UniProtKB-SubCell"/>
</dbReference>
<dbReference type="EMBL" id="AE016817">
    <property type="protein sequence ID" value="AAS52338.1"/>
    <property type="molecule type" value="Genomic_DNA"/>
</dbReference>
<dbReference type="OMA" id="NTRKAGW"/>
<dbReference type="FunCoup" id="Q758V9">
    <property type="interactions" value="174"/>
</dbReference>
<dbReference type="RefSeq" id="NP_984514.1">
    <property type="nucleotide sequence ID" value="NM_209867.1"/>
</dbReference>
<dbReference type="AlphaFoldDB" id="Q758V9"/>
<dbReference type="HOGENOM" id="CLU_090725_0_0_1"/>
<protein>
    <submittedName>
        <fullName evidence="8">ADR419Cp</fullName>
    </submittedName>
</protein>
<comment type="subcellular location">
    <subcellularLocation>
        <location evidence="2">Cytoplasm</location>
    </subcellularLocation>
    <subcellularLocation>
        <location evidence="1">Nucleus</location>
    </subcellularLocation>
</comment>
<dbReference type="KEGG" id="ago:AGOS_ADR419C"/>
<dbReference type="GO" id="GO:1990275">
    <property type="term" value="F:preribosome binding"/>
    <property type="evidence" value="ECO:0007669"/>
    <property type="project" value="EnsemblFungi"/>
</dbReference>
<evidence type="ECO:0000256" key="3">
    <source>
        <dbReference type="ARBA" id="ARBA00022448"/>
    </source>
</evidence>
<dbReference type="OrthoDB" id="4068492at2759"/>
<feature type="compositionally biased region" description="Acidic residues" evidence="7">
    <location>
        <begin position="136"/>
        <end position="155"/>
    </location>
</feature>
<evidence type="ECO:0000256" key="6">
    <source>
        <dbReference type="ARBA" id="ARBA00023242"/>
    </source>
</evidence>
<evidence type="ECO:0000256" key="1">
    <source>
        <dbReference type="ARBA" id="ARBA00004123"/>
    </source>
</evidence>
<evidence type="ECO:0000256" key="5">
    <source>
        <dbReference type="ARBA" id="ARBA00022517"/>
    </source>
</evidence>
<feature type="region of interest" description="Disordered" evidence="7">
    <location>
        <begin position="124"/>
        <end position="176"/>
    </location>
</feature>
<keyword evidence="4" id="KW-0963">Cytoplasm</keyword>
<dbReference type="InterPro" id="IPR022784">
    <property type="entry name" value="Ribosome_bgen_Alb1"/>
</dbReference>
<feature type="compositionally biased region" description="Basic residues" evidence="7">
    <location>
        <begin position="56"/>
        <end position="68"/>
    </location>
</feature>
<feature type="compositionally biased region" description="Basic residues" evidence="7">
    <location>
        <begin position="1"/>
        <end position="12"/>
    </location>
</feature>
<keyword evidence="9" id="KW-1185">Reference proteome</keyword>
<feature type="region of interest" description="Disordered" evidence="7">
    <location>
        <begin position="52"/>
        <end position="78"/>
    </location>
</feature>
<reference evidence="8 9" key="1">
    <citation type="journal article" date="2004" name="Science">
        <title>The Ashbya gossypii genome as a tool for mapping the ancient Saccharomyces cerevisiae genome.</title>
        <authorList>
            <person name="Dietrich F.S."/>
            <person name="Voegeli S."/>
            <person name="Brachat S."/>
            <person name="Lerch A."/>
            <person name="Gates K."/>
            <person name="Steiner S."/>
            <person name="Mohr C."/>
            <person name="Pohlmann R."/>
            <person name="Luedi P."/>
            <person name="Choi S."/>
            <person name="Wing R.A."/>
            <person name="Flavier A."/>
            <person name="Gaffney T.D."/>
            <person name="Philippsen P."/>
        </authorList>
    </citation>
    <scope>NUCLEOTIDE SEQUENCE [LARGE SCALE GENOMIC DNA]</scope>
    <source>
        <strain evidence="9">ATCC 10895 / CBS 109.51 / FGSC 9923 / NRRL Y-1056</strain>
    </source>
</reference>
<evidence type="ECO:0000256" key="4">
    <source>
        <dbReference type="ARBA" id="ARBA00022490"/>
    </source>
</evidence>
<evidence type="ECO:0000313" key="8">
    <source>
        <dbReference type="EMBL" id="AAS52338.1"/>
    </source>
</evidence>
<dbReference type="GO" id="GO:0000055">
    <property type="term" value="P:ribosomal large subunit export from nucleus"/>
    <property type="evidence" value="ECO:0000318"/>
    <property type="project" value="GO_Central"/>
</dbReference>
<dbReference type="GO" id="GO:0030687">
    <property type="term" value="C:preribosome, large subunit precursor"/>
    <property type="evidence" value="ECO:0000318"/>
    <property type="project" value="GO_Central"/>
</dbReference>
<feature type="region of interest" description="Disordered" evidence="7">
    <location>
        <begin position="1"/>
        <end position="30"/>
    </location>
</feature>
<organism evidence="8 9">
    <name type="scientific">Eremothecium gossypii (strain ATCC 10895 / CBS 109.51 / FGSC 9923 / NRRL Y-1056)</name>
    <name type="common">Yeast</name>
    <name type="synonym">Ashbya gossypii</name>
    <dbReference type="NCBI Taxonomy" id="284811"/>
    <lineage>
        <taxon>Eukaryota</taxon>
        <taxon>Fungi</taxon>
        <taxon>Dikarya</taxon>
        <taxon>Ascomycota</taxon>
        <taxon>Saccharomycotina</taxon>
        <taxon>Saccharomycetes</taxon>
        <taxon>Saccharomycetales</taxon>
        <taxon>Saccharomycetaceae</taxon>
        <taxon>Eremothecium</taxon>
    </lineage>
</organism>
<name>Q758V9_EREGS</name>
<evidence type="ECO:0000256" key="2">
    <source>
        <dbReference type="ARBA" id="ARBA00004496"/>
    </source>
</evidence>
<dbReference type="STRING" id="284811.Q758V9"/>
<dbReference type="PANTHER" id="PTHR28280:SF1">
    <property type="entry name" value="SHUTTLING PRE-60S FACTOR ECM1"/>
    <property type="match status" value="1"/>
</dbReference>
<dbReference type="PANTHER" id="PTHR28280">
    <property type="entry name" value="SHUTTLING PRE-60S FACTOR ECM1"/>
    <property type="match status" value="1"/>
</dbReference>
<feature type="compositionally biased region" description="Basic and acidic residues" evidence="7">
    <location>
        <begin position="13"/>
        <end position="22"/>
    </location>
</feature>
<proteinExistence type="predicted"/>
<dbReference type="GO" id="GO:0005730">
    <property type="term" value="C:nucleolus"/>
    <property type="evidence" value="ECO:0000318"/>
    <property type="project" value="GO_Central"/>
</dbReference>